<dbReference type="PROSITE" id="PS51007">
    <property type="entry name" value="CYTC"/>
    <property type="match status" value="1"/>
</dbReference>
<dbReference type="SUPFAM" id="SSF46626">
    <property type="entry name" value="Cytochrome c"/>
    <property type="match status" value="1"/>
</dbReference>
<dbReference type="PANTHER" id="PTHR30600">
    <property type="entry name" value="CYTOCHROME C PEROXIDASE-RELATED"/>
    <property type="match status" value="1"/>
</dbReference>
<dbReference type="PANTHER" id="PTHR30600:SF4">
    <property type="entry name" value="CYTOCHROME C DOMAIN-CONTAINING PROTEIN"/>
    <property type="match status" value="1"/>
</dbReference>
<gene>
    <name evidence="7" type="ORF">H8792_003390</name>
</gene>
<name>A0ABS0BZG0_9GAMM</name>
<proteinExistence type="predicted"/>
<dbReference type="RefSeq" id="WP_185977522.1">
    <property type="nucleotide sequence ID" value="NZ_JACBGI020000003.1"/>
</dbReference>
<evidence type="ECO:0000256" key="3">
    <source>
        <dbReference type="ARBA" id="ARBA00023004"/>
    </source>
</evidence>
<dbReference type="InterPro" id="IPR036909">
    <property type="entry name" value="Cyt_c-like_dom_sf"/>
</dbReference>
<evidence type="ECO:0000313" key="8">
    <source>
        <dbReference type="Proteomes" id="UP001193680"/>
    </source>
</evidence>
<evidence type="ECO:0000313" key="7">
    <source>
        <dbReference type="EMBL" id="MBF6057376.1"/>
    </source>
</evidence>
<keyword evidence="5" id="KW-1133">Transmembrane helix</keyword>
<keyword evidence="1 4" id="KW-0349">Heme</keyword>
<evidence type="ECO:0000256" key="4">
    <source>
        <dbReference type="PROSITE-ProRule" id="PRU00433"/>
    </source>
</evidence>
<accession>A0ABS0BZG0</accession>
<feature type="transmembrane region" description="Helical" evidence="5">
    <location>
        <begin position="20"/>
        <end position="40"/>
    </location>
</feature>
<reference evidence="7 8" key="1">
    <citation type="submission" date="2020-11" db="EMBL/GenBank/DDBJ databases">
        <title>Sulfur oxidizing isolate from Hospital Hole Sinkhole.</title>
        <authorList>
            <person name="Scott K.M."/>
        </authorList>
    </citation>
    <scope>NUCLEOTIDE SEQUENCE [LARGE SCALE GENOMIC DNA]</scope>
    <source>
        <strain evidence="7 8">HH1</strain>
    </source>
</reference>
<sequence length="512" mass="56697">MHSGEVSNAPPVEEIGKGGLSRVLIISLFGLGVALLALLVQAYRSYVVPFEGYGEASMNYLEKEDPRSLSGGDLTHFHSGKLAYEQEAPNLSWGLSAAFDRGDGVFERTVTPSVPSNWRYDADGLGPHFNNVSCEACHVSDGRAMPPKNRFEPLSGMFFRISVPGKGLHGQPMAPHPGIGYQIADRGIEGVPAEADTRISWLEMPGSFADGESFSLRKPIFHILTSANVDIRSDSIIEARIANPVFGLGLLEAIPEETILNWADESDADGDGISGKPNYVWNPEKGENELGRFGWKANNSTLRMQTADAAFNDIGLTNLMFRELTSEYHPDFLAYQNCRPEQKECLQAYDSGKLEMSEAQMNDVTTYLQFLGVPYRRDVTNPLALKGEAVFHQIGCANCHKTEVKTAGHKWSRLNNQTIHPYTDLLLHDMGEGLSGRPDFRAEKREWRTAPLWGIGLTKTVNGHDYFLHDGRARGLQEAILWHGGEAEAAKQRYMQLEKANREALLVFLNSL</sequence>
<dbReference type="InterPro" id="IPR009056">
    <property type="entry name" value="Cyt_c-like_dom"/>
</dbReference>
<dbReference type="Pfam" id="PF06537">
    <property type="entry name" value="DHOR"/>
    <property type="match status" value="1"/>
</dbReference>
<dbReference type="InterPro" id="IPR010538">
    <property type="entry name" value="DHOR"/>
</dbReference>
<evidence type="ECO:0000256" key="2">
    <source>
        <dbReference type="ARBA" id="ARBA00022723"/>
    </source>
</evidence>
<evidence type="ECO:0000256" key="1">
    <source>
        <dbReference type="ARBA" id="ARBA00022617"/>
    </source>
</evidence>
<dbReference type="Gene3D" id="1.10.760.10">
    <property type="entry name" value="Cytochrome c-like domain"/>
    <property type="match status" value="1"/>
</dbReference>
<evidence type="ECO:0000259" key="6">
    <source>
        <dbReference type="PROSITE" id="PS51007"/>
    </source>
</evidence>
<keyword evidence="5" id="KW-0472">Membrane</keyword>
<keyword evidence="2 4" id="KW-0479">Metal-binding</keyword>
<evidence type="ECO:0000256" key="5">
    <source>
        <dbReference type="SAM" id="Phobius"/>
    </source>
</evidence>
<dbReference type="PIRSF" id="PIRSF028099">
    <property type="entry name" value="DUF1111"/>
    <property type="match status" value="1"/>
</dbReference>
<dbReference type="Proteomes" id="UP001193680">
    <property type="component" value="Unassembled WGS sequence"/>
</dbReference>
<comment type="caution">
    <text evidence="7">The sequence shown here is derived from an EMBL/GenBank/DDBJ whole genome shotgun (WGS) entry which is preliminary data.</text>
</comment>
<keyword evidence="8" id="KW-1185">Reference proteome</keyword>
<keyword evidence="3 4" id="KW-0408">Iron</keyword>
<keyword evidence="5" id="KW-0812">Transmembrane</keyword>
<organism evidence="7 8">
    <name type="scientific">Thiomicrorhabdus heinhorstiae</name>
    <dbReference type="NCBI Taxonomy" id="2748010"/>
    <lineage>
        <taxon>Bacteria</taxon>
        <taxon>Pseudomonadati</taxon>
        <taxon>Pseudomonadota</taxon>
        <taxon>Gammaproteobacteria</taxon>
        <taxon>Thiotrichales</taxon>
        <taxon>Piscirickettsiaceae</taxon>
        <taxon>Thiomicrorhabdus</taxon>
    </lineage>
</organism>
<dbReference type="EMBL" id="JACBGI020000003">
    <property type="protein sequence ID" value="MBF6057376.1"/>
    <property type="molecule type" value="Genomic_DNA"/>
</dbReference>
<feature type="domain" description="Cytochrome c" evidence="6">
    <location>
        <begin position="382"/>
        <end position="512"/>
    </location>
</feature>
<dbReference type="InterPro" id="IPR051395">
    <property type="entry name" value="Cytochrome_c_Peroxidase/MauG"/>
</dbReference>
<protein>
    <submittedName>
        <fullName evidence="7">C-type cytochrome</fullName>
    </submittedName>
</protein>